<proteinExistence type="predicted"/>
<dbReference type="RefSeq" id="WP_353302983.1">
    <property type="nucleotide sequence ID" value="NZ_BAABWN010000006.1"/>
</dbReference>
<organism evidence="1 2">
    <name type="scientific">Sessilibacter corallicola</name>
    <dbReference type="NCBI Taxonomy" id="2904075"/>
    <lineage>
        <taxon>Bacteria</taxon>
        <taxon>Pseudomonadati</taxon>
        <taxon>Pseudomonadota</taxon>
        <taxon>Gammaproteobacteria</taxon>
        <taxon>Cellvibrionales</taxon>
        <taxon>Cellvibrionaceae</taxon>
        <taxon>Sessilibacter</taxon>
    </lineage>
</organism>
<keyword evidence="2" id="KW-1185">Reference proteome</keyword>
<comment type="caution">
    <text evidence="1">The sequence shown here is derived from an EMBL/GenBank/DDBJ whole genome shotgun (WGS) entry which is preliminary data.</text>
</comment>
<protein>
    <submittedName>
        <fullName evidence="1">Uncharacterized protein</fullName>
    </submittedName>
</protein>
<evidence type="ECO:0000313" key="2">
    <source>
        <dbReference type="Proteomes" id="UP001465153"/>
    </source>
</evidence>
<gene>
    <name evidence="1" type="ORF">NBRC116591_21280</name>
</gene>
<dbReference type="EMBL" id="BAABWN010000006">
    <property type="protein sequence ID" value="GAA6168317.1"/>
    <property type="molecule type" value="Genomic_DNA"/>
</dbReference>
<dbReference type="Proteomes" id="UP001465153">
    <property type="component" value="Unassembled WGS sequence"/>
</dbReference>
<reference evidence="1 2" key="1">
    <citation type="submission" date="2024-04" db="EMBL/GenBank/DDBJ databases">
        <title>Draft genome sequence of Sessilibacter corallicola NBRC 116591.</title>
        <authorList>
            <person name="Miyakawa T."/>
            <person name="Kusuya Y."/>
            <person name="Miura T."/>
        </authorList>
    </citation>
    <scope>NUCLEOTIDE SEQUENCE [LARGE SCALE GENOMIC DNA]</scope>
    <source>
        <strain evidence="1 2">KU-00831-HH</strain>
    </source>
</reference>
<evidence type="ECO:0000313" key="1">
    <source>
        <dbReference type="EMBL" id="GAA6168317.1"/>
    </source>
</evidence>
<accession>A0ABQ0A9S1</accession>
<sequence>MEKTKFRQELIVALDEDENPILILDDWEHRDYIEDVLCEYFDIQYEYTVEDEVSGKYTLYFGKKVGAAILQGAIKEINHHHSSKTELYNVL</sequence>
<name>A0ABQ0A9S1_9GAMM</name>